<accession>A0ABW2TXH8</accession>
<keyword evidence="1" id="KW-0812">Transmembrane</keyword>
<evidence type="ECO:0000256" key="1">
    <source>
        <dbReference type="SAM" id="Phobius"/>
    </source>
</evidence>
<dbReference type="EMBL" id="JBHTEY010000004">
    <property type="protein sequence ID" value="MFC7618504.1"/>
    <property type="molecule type" value="Genomic_DNA"/>
</dbReference>
<comment type="caution">
    <text evidence="2">The sequence shown here is derived from an EMBL/GenBank/DDBJ whole genome shotgun (WGS) entry which is preliminary data.</text>
</comment>
<keyword evidence="3" id="KW-1185">Reference proteome</keyword>
<protein>
    <submittedName>
        <fullName evidence="2">Uncharacterized protein</fullName>
    </submittedName>
</protein>
<proteinExistence type="predicted"/>
<evidence type="ECO:0000313" key="3">
    <source>
        <dbReference type="Proteomes" id="UP001596512"/>
    </source>
</evidence>
<gene>
    <name evidence="2" type="ORF">ACFQV2_39350</name>
</gene>
<keyword evidence="1" id="KW-1133">Transmembrane helix</keyword>
<organism evidence="2 3">
    <name type="scientific">Actinokineospora soli</name>
    <dbReference type="NCBI Taxonomy" id="1048753"/>
    <lineage>
        <taxon>Bacteria</taxon>
        <taxon>Bacillati</taxon>
        <taxon>Actinomycetota</taxon>
        <taxon>Actinomycetes</taxon>
        <taxon>Pseudonocardiales</taxon>
        <taxon>Pseudonocardiaceae</taxon>
        <taxon>Actinokineospora</taxon>
    </lineage>
</organism>
<evidence type="ECO:0000313" key="2">
    <source>
        <dbReference type="EMBL" id="MFC7618504.1"/>
    </source>
</evidence>
<sequence>MSRHLRALADPWGLLLAVCAVLVGVAIHLPGVATALVGLAVWAGRALVPYLLGRMAEEPVPPDVEPGSPEAVWLDKAIDAEADFDSLVLEGPLLELRPTVDETVTALYTLAETATATRRAGGEPDDAVSVLAWATLGLQEAVSHIAGLSTPEDPSGDDLADLGERLEEIRLVVLEPTRVR</sequence>
<name>A0ABW2TXH8_9PSEU</name>
<keyword evidence="1" id="KW-0472">Membrane</keyword>
<reference evidence="3" key="1">
    <citation type="journal article" date="2019" name="Int. J. Syst. Evol. Microbiol.">
        <title>The Global Catalogue of Microorganisms (GCM) 10K type strain sequencing project: providing services to taxonomists for standard genome sequencing and annotation.</title>
        <authorList>
            <consortium name="The Broad Institute Genomics Platform"/>
            <consortium name="The Broad Institute Genome Sequencing Center for Infectious Disease"/>
            <person name="Wu L."/>
            <person name="Ma J."/>
        </authorList>
    </citation>
    <scope>NUCLEOTIDE SEQUENCE [LARGE SCALE GENOMIC DNA]</scope>
    <source>
        <strain evidence="3">JCM 17695</strain>
    </source>
</reference>
<dbReference type="Proteomes" id="UP001596512">
    <property type="component" value="Unassembled WGS sequence"/>
</dbReference>
<feature type="transmembrane region" description="Helical" evidence="1">
    <location>
        <begin position="12"/>
        <end position="29"/>
    </location>
</feature>